<evidence type="ECO:0000259" key="10">
    <source>
        <dbReference type="Pfam" id="PF04290"/>
    </source>
</evidence>
<dbReference type="Pfam" id="PF04290">
    <property type="entry name" value="DctQ"/>
    <property type="match status" value="1"/>
</dbReference>
<evidence type="ECO:0000256" key="4">
    <source>
        <dbReference type="ARBA" id="ARBA00022519"/>
    </source>
</evidence>
<dbReference type="InterPro" id="IPR055348">
    <property type="entry name" value="DctQ"/>
</dbReference>
<feature type="transmembrane region" description="Helical" evidence="9">
    <location>
        <begin position="81"/>
        <end position="99"/>
    </location>
</feature>
<keyword evidence="2" id="KW-0813">Transport</keyword>
<evidence type="ECO:0000256" key="3">
    <source>
        <dbReference type="ARBA" id="ARBA00022475"/>
    </source>
</evidence>
<dbReference type="STRING" id="888061.AXF15_07775"/>
<evidence type="ECO:0000256" key="7">
    <source>
        <dbReference type="ARBA" id="ARBA00023136"/>
    </source>
</evidence>
<dbReference type="Proteomes" id="UP000063964">
    <property type="component" value="Chromosome"/>
</dbReference>
<dbReference type="AlphaFoldDB" id="A0A0X8JQG3"/>
<name>A0A0X8JQG3_9BACT</name>
<dbReference type="KEGG" id="doa:AXF15_07775"/>
<dbReference type="EMBL" id="CP014230">
    <property type="protein sequence ID" value="AMD93008.1"/>
    <property type="molecule type" value="Genomic_DNA"/>
</dbReference>
<keyword evidence="5 9" id="KW-0812">Transmembrane</keyword>
<proteinExistence type="inferred from homology"/>
<keyword evidence="6 9" id="KW-1133">Transmembrane helix</keyword>
<dbReference type="PANTHER" id="PTHR35011">
    <property type="entry name" value="2,3-DIKETO-L-GULONATE TRAP TRANSPORTER SMALL PERMEASE PROTEIN YIAM"/>
    <property type="match status" value="1"/>
</dbReference>
<evidence type="ECO:0000256" key="9">
    <source>
        <dbReference type="SAM" id="Phobius"/>
    </source>
</evidence>
<dbReference type="PANTHER" id="PTHR35011:SF2">
    <property type="entry name" value="2,3-DIKETO-L-GULONATE TRAP TRANSPORTER SMALL PERMEASE PROTEIN YIAM"/>
    <property type="match status" value="1"/>
</dbReference>
<dbReference type="GO" id="GO:0015740">
    <property type="term" value="P:C4-dicarboxylate transport"/>
    <property type="evidence" value="ECO:0007669"/>
    <property type="project" value="TreeGrafter"/>
</dbReference>
<gene>
    <name evidence="11" type="ORF">AXF15_07775</name>
</gene>
<accession>A0A0X8JQG3</accession>
<protein>
    <submittedName>
        <fullName evidence="11">C4-dicarboxylate ABC transporter substrate-binding protein</fullName>
    </submittedName>
</protein>
<evidence type="ECO:0000313" key="12">
    <source>
        <dbReference type="Proteomes" id="UP000063964"/>
    </source>
</evidence>
<comment type="subcellular location">
    <subcellularLocation>
        <location evidence="1">Cell inner membrane</location>
        <topology evidence="1">Multi-pass membrane protein</topology>
    </subcellularLocation>
</comment>
<keyword evidence="7 9" id="KW-0472">Membrane</keyword>
<evidence type="ECO:0000256" key="2">
    <source>
        <dbReference type="ARBA" id="ARBA00022448"/>
    </source>
</evidence>
<evidence type="ECO:0000256" key="1">
    <source>
        <dbReference type="ARBA" id="ARBA00004429"/>
    </source>
</evidence>
<feature type="transmembrane region" description="Helical" evidence="9">
    <location>
        <begin position="156"/>
        <end position="176"/>
    </location>
</feature>
<feature type="transmembrane region" description="Helical" evidence="9">
    <location>
        <begin position="120"/>
        <end position="144"/>
    </location>
</feature>
<dbReference type="GO" id="GO:0022857">
    <property type="term" value="F:transmembrane transporter activity"/>
    <property type="evidence" value="ECO:0007669"/>
    <property type="project" value="TreeGrafter"/>
</dbReference>
<evidence type="ECO:0000256" key="8">
    <source>
        <dbReference type="ARBA" id="ARBA00038436"/>
    </source>
</evidence>
<evidence type="ECO:0000313" key="11">
    <source>
        <dbReference type="EMBL" id="AMD93008.1"/>
    </source>
</evidence>
<reference evidence="12" key="1">
    <citation type="submission" date="2016-02" db="EMBL/GenBank/DDBJ databases">
        <authorList>
            <person name="Holder M.E."/>
            <person name="Ajami N.J."/>
            <person name="Petrosino J.F."/>
        </authorList>
    </citation>
    <scope>NUCLEOTIDE SEQUENCE [LARGE SCALE GENOMIC DNA]</scope>
    <source>
        <strain evidence="12">DSM 12838</strain>
    </source>
</reference>
<organism evidence="11 12">
    <name type="scientific">Desulfomicrobium orale DSM 12838</name>
    <dbReference type="NCBI Taxonomy" id="888061"/>
    <lineage>
        <taxon>Bacteria</taxon>
        <taxon>Pseudomonadati</taxon>
        <taxon>Thermodesulfobacteriota</taxon>
        <taxon>Desulfovibrionia</taxon>
        <taxon>Desulfovibrionales</taxon>
        <taxon>Desulfomicrobiaceae</taxon>
        <taxon>Desulfomicrobium</taxon>
    </lineage>
</organism>
<feature type="domain" description="Tripartite ATP-independent periplasmic transporters DctQ component" evidence="10">
    <location>
        <begin position="57"/>
        <end position="186"/>
    </location>
</feature>
<evidence type="ECO:0000256" key="6">
    <source>
        <dbReference type="ARBA" id="ARBA00022989"/>
    </source>
</evidence>
<dbReference type="InterPro" id="IPR007387">
    <property type="entry name" value="TRAP_DctQ"/>
</dbReference>
<keyword evidence="12" id="KW-1185">Reference proteome</keyword>
<evidence type="ECO:0000256" key="5">
    <source>
        <dbReference type="ARBA" id="ARBA00022692"/>
    </source>
</evidence>
<keyword evidence="4" id="KW-0997">Cell inner membrane</keyword>
<sequence>MGGRRLPILLSFLPRTHYGVFMAHDVSPAETRTAPVPKSSPFEFAFEIFCAAIFLGMIGLVFYNAFLRYAFGSSFAPSEEWARFLFIYITFFGSIEAFYRKKHIAVDMFVSLISGATRKTVDIVASLLGLGALALLLWGGVVLVQQTVDTNSVATGVNMAFINGTLPIMALAAIVIRGRDFIRLLRTPASEFVKPDKDEFVMPDKG</sequence>
<comment type="similarity">
    <text evidence="8">Belongs to the TRAP transporter small permease family.</text>
</comment>
<dbReference type="GO" id="GO:0005886">
    <property type="term" value="C:plasma membrane"/>
    <property type="evidence" value="ECO:0007669"/>
    <property type="project" value="UniProtKB-SubCell"/>
</dbReference>
<feature type="transmembrane region" description="Helical" evidence="9">
    <location>
        <begin position="44"/>
        <end position="66"/>
    </location>
</feature>
<keyword evidence="3" id="KW-1003">Cell membrane</keyword>